<dbReference type="InterPro" id="IPR029063">
    <property type="entry name" value="SAM-dependent_MTases_sf"/>
</dbReference>
<dbReference type="RefSeq" id="XP_025360355.1">
    <property type="nucleotide sequence ID" value="XM_025509338.1"/>
</dbReference>
<dbReference type="PANTHER" id="PTHR43712">
    <property type="entry name" value="PUTATIVE (AFU_ORTHOLOGUE AFUA_4G14580)-RELATED"/>
    <property type="match status" value="1"/>
</dbReference>
<reference evidence="5 6" key="1">
    <citation type="journal article" date="2018" name="Mol. Biol. Evol.">
        <title>Broad Genomic Sampling Reveals a Smut Pathogenic Ancestry of the Fungal Clade Ustilaginomycotina.</title>
        <authorList>
            <person name="Kijpornyongpan T."/>
            <person name="Mondo S.J."/>
            <person name="Barry K."/>
            <person name="Sandor L."/>
            <person name="Lee J."/>
            <person name="Lipzen A."/>
            <person name="Pangilinan J."/>
            <person name="LaButti K."/>
            <person name="Hainaut M."/>
            <person name="Henrissat B."/>
            <person name="Grigoriev I.V."/>
            <person name="Spatafora J.W."/>
            <person name="Aime M.C."/>
        </authorList>
    </citation>
    <scope>NUCLEOTIDE SEQUENCE [LARGE SCALE GENOMIC DNA]</scope>
    <source>
        <strain evidence="5 6">MCA 5214</strain>
    </source>
</reference>
<dbReference type="Gene3D" id="1.10.10.10">
    <property type="entry name" value="Winged helix-like DNA-binding domain superfamily/Winged helix DNA-binding domain"/>
    <property type="match status" value="1"/>
</dbReference>
<keyword evidence="3" id="KW-0949">S-adenosyl-L-methionine</keyword>
<evidence type="ECO:0000256" key="3">
    <source>
        <dbReference type="ARBA" id="ARBA00022691"/>
    </source>
</evidence>
<evidence type="ECO:0000259" key="4">
    <source>
        <dbReference type="Pfam" id="PF00891"/>
    </source>
</evidence>
<dbReference type="GO" id="GO:0032259">
    <property type="term" value="P:methylation"/>
    <property type="evidence" value="ECO:0007669"/>
    <property type="project" value="UniProtKB-KW"/>
</dbReference>
<evidence type="ECO:0000313" key="6">
    <source>
        <dbReference type="Proteomes" id="UP000245884"/>
    </source>
</evidence>
<dbReference type="SUPFAM" id="SSF46785">
    <property type="entry name" value="Winged helix' DNA-binding domain"/>
    <property type="match status" value="1"/>
</dbReference>
<dbReference type="STRING" id="1569628.A0A316UPD7"/>
<keyword evidence="6" id="KW-1185">Reference proteome</keyword>
<gene>
    <name evidence="5" type="ORF">BDZ90DRAFT_281140</name>
</gene>
<accession>A0A316UPD7</accession>
<organism evidence="5 6">
    <name type="scientific">Jaminaea rosea</name>
    <dbReference type="NCBI Taxonomy" id="1569628"/>
    <lineage>
        <taxon>Eukaryota</taxon>
        <taxon>Fungi</taxon>
        <taxon>Dikarya</taxon>
        <taxon>Basidiomycota</taxon>
        <taxon>Ustilaginomycotina</taxon>
        <taxon>Exobasidiomycetes</taxon>
        <taxon>Microstromatales</taxon>
        <taxon>Microstromatales incertae sedis</taxon>
        <taxon>Jaminaea</taxon>
    </lineage>
</organism>
<dbReference type="SUPFAM" id="SSF53335">
    <property type="entry name" value="S-adenosyl-L-methionine-dependent methyltransferases"/>
    <property type="match status" value="1"/>
</dbReference>
<dbReference type="Proteomes" id="UP000245884">
    <property type="component" value="Unassembled WGS sequence"/>
</dbReference>
<dbReference type="InterPro" id="IPR001077">
    <property type="entry name" value="COMT_C"/>
</dbReference>
<sequence length="453" mass="50033">MSPPTNATEFAATEAVLQQALADYKAALEVDKVPPPHLNDFKPAVLDDPNFVPSPALGQATMTLISSLGRMTHMVQTSVERYRLLSLEHWINRSVVLVDKQKIPQLLINAGDKGMSVEELGPKVNVHPERLLATLRLLANEDIFVEVKEGVFAHNRTSMALAQVELCSATVGHLAFHSYLAAVEMPRKWADSAKQGKIEPDVTLWSEQFGYTGKMTYWQYLESAGLTQRFATMMGCIPTGSLAQAFDFSGLLGNGTTIVDIGGGRGTTLMAILDRYPTLKGIVLDMAPVRQAFDDYWRDSTVVKEGRITFEVGNYFDEQPEKRRNEQGYHYLVRCILHDLPDDKAVTVLRRIAAAMHSSSKLIVIDEIMQPALPQPVGTKPLPLETPPGPLPASGGMAKTFRNLLDLEMHASFNAKERTKKDFEALYAQAGLKLVKTAHFTASYPLQVVELAL</sequence>
<feature type="domain" description="O-methyltransferase C-terminal" evidence="4">
    <location>
        <begin position="194"/>
        <end position="372"/>
    </location>
</feature>
<keyword evidence="1 5" id="KW-0489">Methyltransferase</keyword>
<dbReference type="OrthoDB" id="1606438at2759"/>
<dbReference type="InterPro" id="IPR036388">
    <property type="entry name" value="WH-like_DNA-bd_sf"/>
</dbReference>
<evidence type="ECO:0000313" key="5">
    <source>
        <dbReference type="EMBL" id="PWN25743.1"/>
    </source>
</evidence>
<protein>
    <submittedName>
        <fullName evidence="5">S-adenosyl-L-methionine-dependent methyltransferase</fullName>
    </submittedName>
</protein>
<dbReference type="AlphaFoldDB" id="A0A316UPD7"/>
<dbReference type="PANTHER" id="PTHR43712:SF2">
    <property type="entry name" value="O-METHYLTRANSFERASE CICE"/>
    <property type="match status" value="1"/>
</dbReference>
<keyword evidence="2 5" id="KW-0808">Transferase</keyword>
<proteinExistence type="predicted"/>
<dbReference type="EMBL" id="KZ819674">
    <property type="protein sequence ID" value="PWN25743.1"/>
    <property type="molecule type" value="Genomic_DNA"/>
</dbReference>
<evidence type="ECO:0000256" key="1">
    <source>
        <dbReference type="ARBA" id="ARBA00022603"/>
    </source>
</evidence>
<dbReference type="InterPro" id="IPR016461">
    <property type="entry name" value="COMT-like"/>
</dbReference>
<evidence type="ECO:0000256" key="2">
    <source>
        <dbReference type="ARBA" id="ARBA00022679"/>
    </source>
</evidence>
<dbReference type="Pfam" id="PF00891">
    <property type="entry name" value="Methyltransf_2"/>
    <property type="match status" value="1"/>
</dbReference>
<dbReference type="GO" id="GO:0008171">
    <property type="term" value="F:O-methyltransferase activity"/>
    <property type="evidence" value="ECO:0007669"/>
    <property type="project" value="InterPro"/>
</dbReference>
<dbReference type="GeneID" id="37031161"/>
<name>A0A316UPD7_9BASI</name>
<dbReference type="PROSITE" id="PS51683">
    <property type="entry name" value="SAM_OMT_II"/>
    <property type="match status" value="1"/>
</dbReference>
<dbReference type="Gene3D" id="3.40.50.150">
    <property type="entry name" value="Vaccinia Virus protein VP39"/>
    <property type="match status" value="1"/>
</dbReference>
<dbReference type="InterPro" id="IPR036390">
    <property type="entry name" value="WH_DNA-bd_sf"/>
</dbReference>